<keyword evidence="1" id="KW-0472">Membrane</keyword>
<keyword evidence="1" id="KW-0812">Transmembrane</keyword>
<dbReference type="RefSeq" id="WP_021828730.1">
    <property type="nucleotide sequence ID" value="NZ_CP015840.1"/>
</dbReference>
<proteinExistence type="predicted"/>
<evidence type="ECO:0000313" key="3">
    <source>
        <dbReference type="EMBL" id="ANG66029.1"/>
    </source>
</evidence>
<name>A0A173DYL6_9CHLA</name>
<dbReference type="Gene3D" id="3.60.40.10">
    <property type="entry name" value="PPM-type phosphatase domain"/>
    <property type="match status" value="1"/>
</dbReference>
<evidence type="ECO:0000313" key="4">
    <source>
        <dbReference type="Proteomes" id="UP000019147"/>
    </source>
</evidence>
<dbReference type="STRING" id="1143323.M787_001665"/>
<feature type="domain" description="PPM-type phosphatase" evidence="2">
    <location>
        <begin position="404"/>
        <end position="596"/>
    </location>
</feature>
<dbReference type="eggNOG" id="COG2208">
    <property type="taxonomic scope" value="Bacteria"/>
</dbReference>
<organism evidence="3 4">
    <name type="scientific">Chlamydia gallinacea 08-1274/3</name>
    <dbReference type="NCBI Taxonomy" id="1143323"/>
    <lineage>
        <taxon>Bacteria</taxon>
        <taxon>Pseudomonadati</taxon>
        <taxon>Chlamydiota</taxon>
        <taxon>Chlamydiia</taxon>
        <taxon>Chlamydiales</taxon>
        <taxon>Chlamydiaceae</taxon>
        <taxon>Chlamydia/Chlamydophila group</taxon>
        <taxon>Chlamydia</taxon>
    </lineage>
</organism>
<dbReference type="InterPro" id="IPR001932">
    <property type="entry name" value="PPM-type_phosphatase-like_dom"/>
</dbReference>
<dbReference type="GeneID" id="81478011"/>
<feature type="transmembrane region" description="Helical" evidence="1">
    <location>
        <begin position="9"/>
        <end position="33"/>
    </location>
</feature>
<accession>A0A173DYL6</accession>
<keyword evidence="1" id="KW-1133">Transmembrane helix</keyword>
<evidence type="ECO:0000256" key="1">
    <source>
        <dbReference type="SAM" id="Phobius"/>
    </source>
</evidence>
<dbReference type="SMART" id="SM00331">
    <property type="entry name" value="PP2C_SIG"/>
    <property type="match status" value="1"/>
</dbReference>
<protein>
    <submittedName>
        <fullName evidence="3">Regulator of sigma subunit</fullName>
    </submittedName>
</protein>
<dbReference type="OrthoDB" id="19087at2"/>
<dbReference type="EMBL" id="CP015840">
    <property type="protein sequence ID" value="ANG66029.1"/>
    <property type="molecule type" value="Genomic_DNA"/>
</dbReference>
<dbReference type="KEGG" id="cgz:M787_001665"/>
<dbReference type="AlphaFoldDB" id="A0A173DYL6"/>
<gene>
    <name evidence="3" type="ORF">M787_001665</name>
</gene>
<dbReference type="Proteomes" id="UP000019147">
    <property type="component" value="Chromosome"/>
</dbReference>
<dbReference type="InterPro" id="IPR036457">
    <property type="entry name" value="PPM-type-like_dom_sf"/>
</dbReference>
<reference evidence="3 4" key="1">
    <citation type="journal article" date="2014" name="Syst. Appl. Microbiol.">
        <title>Evidence for the existence of two new members of the family Chlamydiaceae and proposal of Chlamydia avium sp. nov. and Chlamydia gallinacea sp. nov.</title>
        <authorList>
            <person name="Sachse K."/>
            <person name="Laroucau K."/>
            <person name="Riege K."/>
            <person name="Wehner S."/>
            <person name="Dilcher M."/>
            <person name="Creasy H.H."/>
            <person name="Weidmann M."/>
            <person name="Myers G."/>
            <person name="Vorimore F."/>
            <person name="Vicari N."/>
            <person name="Magnino S."/>
            <person name="Liebler-Tenorio E."/>
            <person name="Ruettger A."/>
            <person name="Bavoil P.M."/>
            <person name="Hufert F.T."/>
            <person name="Rossello-Mora R."/>
            <person name="Marz M."/>
        </authorList>
    </citation>
    <scope>NUCLEOTIDE SEQUENCE [LARGE SCALE GENOMIC DNA]</scope>
    <source>
        <strain evidence="3 4">08-1274/3</strain>
    </source>
</reference>
<evidence type="ECO:0000259" key="2">
    <source>
        <dbReference type="SMART" id="SM00331"/>
    </source>
</evidence>
<sequence length="600" mass="67924">MKQNFTKRILFFLFLVIPIPLILNLIVLSVFSFSAAKNTIISNLHTHATHFNLEFEKKLSIHKMFLKRLANTLALKSNTAEDFAQAYYEALSIADSDFSLCLIPLANENIQAKNPLDPFIRYLKHHPESKKKLSKNAGKACILAVPSETQQKQDYYLVITENIETWNSSIHTGLLVSFYPMHFLQKDLFRSLHLQNEDICLLNKYGEVLFSSNPELFSSVFSLDVPSFPKITPRLPAIPIKKAPKFFQENNLIRVQINNTSYLGIFLNHIPIQGIYSLSLVPESLLITKSIKLPLNVIFFYSLAFLCMGWILTKMNKRLNHPIQELATCMESAWRGNHNIRYESCPYAYEINELGNIFNCTLLLLLNSKEKAEIEYASGNKLQKELTILGSLQQTLLSQKFPDFPQISFESHHLGTQVSGQFCGWKATQDNLLGVLGIAEDVGLPSYLYALSARSLFLTYADLFSSLEKISTETYVSFKKGTEGSCISITFLKYSSIEGTLELMSVGDTPPLVFLKKENAFFQLFPPIIQKIHPKDILLCITGNPQLADYLLHLPIEELLKDSLSPINSDNFIDTLKELLNQAPSPDGGTISFFTFNVSR</sequence>